<feature type="non-terminal residue" evidence="2">
    <location>
        <position position="1"/>
    </location>
</feature>
<dbReference type="EMBL" id="LXQA010313000">
    <property type="protein sequence ID" value="MCI43105.1"/>
    <property type="molecule type" value="Genomic_DNA"/>
</dbReference>
<proteinExistence type="predicted"/>
<feature type="compositionally biased region" description="Low complexity" evidence="1">
    <location>
        <begin position="1"/>
        <end position="14"/>
    </location>
</feature>
<feature type="region of interest" description="Disordered" evidence="1">
    <location>
        <begin position="1"/>
        <end position="23"/>
    </location>
</feature>
<protein>
    <submittedName>
        <fullName evidence="2">Uncharacterized protein</fullName>
    </submittedName>
</protein>
<evidence type="ECO:0000313" key="2">
    <source>
        <dbReference type="EMBL" id="MCI43105.1"/>
    </source>
</evidence>
<feature type="non-terminal residue" evidence="2">
    <location>
        <position position="85"/>
    </location>
</feature>
<comment type="caution">
    <text evidence="2">The sequence shown here is derived from an EMBL/GenBank/DDBJ whole genome shotgun (WGS) entry which is preliminary data.</text>
</comment>
<reference evidence="2 3" key="1">
    <citation type="journal article" date="2018" name="Front. Plant Sci.">
        <title>Red Clover (Trifolium pratense) and Zigzag Clover (T. medium) - A Picture of Genomic Similarities and Differences.</title>
        <authorList>
            <person name="Dluhosova J."/>
            <person name="Istvanek J."/>
            <person name="Nedelnik J."/>
            <person name="Repkova J."/>
        </authorList>
    </citation>
    <scope>NUCLEOTIDE SEQUENCE [LARGE SCALE GENOMIC DNA]</scope>
    <source>
        <strain evidence="3">cv. 10/8</strain>
        <tissue evidence="2">Leaf</tissue>
    </source>
</reference>
<dbReference type="Proteomes" id="UP000265520">
    <property type="component" value="Unassembled WGS sequence"/>
</dbReference>
<dbReference type="AlphaFoldDB" id="A0A392S5D4"/>
<name>A0A392S5D4_9FABA</name>
<evidence type="ECO:0000313" key="3">
    <source>
        <dbReference type="Proteomes" id="UP000265520"/>
    </source>
</evidence>
<evidence type="ECO:0000256" key="1">
    <source>
        <dbReference type="SAM" id="MobiDB-lite"/>
    </source>
</evidence>
<keyword evidence="3" id="KW-1185">Reference proteome</keyword>
<sequence length="85" mass="8833">DGGSVMAVVVGSSEDGSDGDWSYNGQMLRGLESLGGRKGQHDDTRLLEVQANVVSDLDPILLGKSLGNKTTRVNCVVAGKLAVCD</sequence>
<organism evidence="2 3">
    <name type="scientific">Trifolium medium</name>
    <dbReference type="NCBI Taxonomy" id="97028"/>
    <lineage>
        <taxon>Eukaryota</taxon>
        <taxon>Viridiplantae</taxon>
        <taxon>Streptophyta</taxon>
        <taxon>Embryophyta</taxon>
        <taxon>Tracheophyta</taxon>
        <taxon>Spermatophyta</taxon>
        <taxon>Magnoliopsida</taxon>
        <taxon>eudicotyledons</taxon>
        <taxon>Gunneridae</taxon>
        <taxon>Pentapetalae</taxon>
        <taxon>rosids</taxon>
        <taxon>fabids</taxon>
        <taxon>Fabales</taxon>
        <taxon>Fabaceae</taxon>
        <taxon>Papilionoideae</taxon>
        <taxon>50 kb inversion clade</taxon>
        <taxon>NPAAA clade</taxon>
        <taxon>Hologalegina</taxon>
        <taxon>IRL clade</taxon>
        <taxon>Trifolieae</taxon>
        <taxon>Trifolium</taxon>
    </lineage>
</organism>
<accession>A0A392S5D4</accession>